<evidence type="ECO:0000313" key="10">
    <source>
        <dbReference type="EMBL" id="SFR03750.1"/>
    </source>
</evidence>
<name>A0A1I6DE45_9RHOB</name>
<evidence type="ECO:0000313" key="11">
    <source>
        <dbReference type="Proteomes" id="UP000199302"/>
    </source>
</evidence>
<dbReference type="HAMAP" id="MF_00692">
    <property type="entry name" value="SelO"/>
    <property type="match status" value="1"/>
</dbReference>
<comment type="catalytic activity">
    <reaction evidence="8">
        <text>L-tyrosyl-[protein] + UTP = O-(5'-uridylyl)-L-tyrosyl-[protein] + diphosphate</text>
        <dbReference type="Rhea" id="RHEA:83887"/>
        <dbReference type="Rhea" id="RHEA-COMP:10136"/>
        <dbReference type="Rhea" id="RHEA-COMP:20238"/>
        <dbReference type="ChEBI" id="CHEBI:33019"/>
        <dbReference type="ChEBI" id="CHEBI:46398"/>
        <dbReference type="ChEBI" id="CHEBI:46858"/>
        <dbReference type="ChEBI" id="CHEBI:90602"/>
    </reaction>
</comment>
<feature type="binding site" evidence="8">
    <location>
        <position position="88"/>
    </location>
    <ligand>
        <name>ATP</name>
        <dbReference type="ChEBI" id="CHEBI:30616"/>
    </ligand>
</feature>
<comment type="cofactor">
    <cofactor evidence="8">
        <name>Mg(2+)</name>
        <dbReference type="ChEBI" id="CHEBI:18420"/>
    </cofactor>
    <cofactor evidence="8">
        <name>Mn(2+)</name>
        <dbReference type="ChEBI" id="CHEBI:29035"/>
    </cofactor>
</comment>
<dbReference type="Proteomes" id="UP000199302">
    <property type="component" value="Unassembled WGS sequence"/>
</dbReference>
<feature type="binding site" evidence="8">
    <location>
        <position position="111"/>
    </location>
    <ligand>
        <name>ATP</name>
        <dbReference type="ChEBI" id="CHEBI:30616"/>
    </ligand>
</feature>
<dbReference type="GO" id="GO:0000287">
    <property type="term" value="F:magnesium ion binding"/>
    <property type="evidence" value="ECO:0007669"/>
    <property type="project" value="UniProtKB-UniRule"/>
</dbReference>
<keyword evidence="11" id="KW-1185">Reference proteome</keyword>
<dbReference type="EC" id="2.7.7.108" evidence="8"/>
<dbReference type="PANTHER" id="PTHR32057">
    <property type="entry name" value="PROTEIN ADENYLYLTRANSFERASE SELO, MITOCHONDRIAL"/>
    <property type="match status" value="1"/>
</dbReference>
<comment type="catalytic activity">
    <reaction evidence="8">
        <text>L-threonyl-[protein] + ATP = 3-O-(5'-adenylyl)-L-threonyl-[protein] + diphosphate</text>
        <dbReference type="Rhea" id="RHEA:54292"/>
        <dbReference type="Rhea" id="RHEA-COMP:11060"/>
        <dbReference type="Rhea" id="RHEA-COMP:13847"/>
        <dbReference type="ChEBI" id="CHEBI:30013"/>
        <dbReference type="ChEBI" id="CHEBI:30616"/>
        <dbReference type="ChEBI" id="CHEBI:33019"/>
        <dbReference type="ChEBI" id="CHEBI:138113"/>
        <dbReference type="EC" id="2.7.7.108"/>
    </reaction>
</comment>
<dbReference type="PANTHER" id="PTHR32057:SF14">
    <property type="entry name" value="PROTEIN ADENYLYLTRANSFERASE SELO, MITOCHONDRIAL"/>
    <property type="match status" value="1"/>
</dbReference>
<feature type="binding site" evidence="8">
    <location>
        <position position="124"/>
    </location>
    <ligand>
        <name>ATP</name>
        <dbReference type="ChEBI" id="CHEBI:30616"/>
    </ligand>
</feature>
<feature type="binding site" evidence="8">
    <location>
        <position position="248"/>
    </location>
    <ligand>
        <name>Mg(2+)</name>
        <dbReference type="ChEBI" id="CHEBI:18420"/>
    </ligand>
</feature>
<feature type="binding site" evidence="8">
    <location>
        <position position="182"/>
    </location>
    <ligand>
        <name>ATP</name>
        <dbReference type="ChEBI" id="CHEBI:30616"/>
    </ligand>
</feature>
<feature type="binding site" evidence="8">
    <location>
        <position position="257"/>
    </location>
    <ligand>
        <name>Mg(2+)</name>
        <dbReference type="ChEBI" id="CHEBI:18420"/>
    </ligand>
</feature>
<feature type="binding site" evidence="8">
    <location>
        <position position="91"/>
    </location>
    <ligand>
        <name>ATP</name>
        <dbReference type="ChEBI" id="CHEBI:30616"/>
    </ligand>
</feature>
<comment type="function">
    <text evidence="8">Nucleotidyltransferase involved in the post-translational modification of proteins. It can catalyze the addition of adenosine monophosphate (AMP) or uridine monophosphate (UMP) to a protein, resulting in modifications known as AMPylation and UMPylation.</text>
</comment>
<keyword evidence="8" id="KW-0464">Manganese</keyword>
<comment type="catalytic activity">
    <reaction evidence="8">
        <text>L-tyrosyl-[protein] + ATP = O-(5'-adenylyl)-L-tyrosyl-[protein] + diphosphate</text>
        <dbReference type="Rhea" id="RHEA:54288"/>
        <dbReference type="Rhea" id="RHEA-COMP:10136"/>
        <dbReference type="Rhea" id="RHEA-COMP:13846"/>
        <dbReference type="ChEBI" id="CHEBI:30616"/>
        <dbReference type="ChEBI" id="CHEBI:33019"/>
        <dbReference type="ChEBI" id="CHEBI:46858"/>
        <dbReference type="ChEBI" id="CHEBI:83624"/>
        <dbReference type="EC" id="2.7.7.108"/>
    </reaction>
</comment>
<protein>
    <recommendedName>
        <fullName evidence="8">Protein nucleotidyltransferase YdiU</fullName>
        <ecNumber evidence="8">2.7.7.-</ecNumber>
    </recommendedName>
    <alternativeName>
        <fullName evidence="8">Protein adenylyltransferase YdiU</fullName>
        <ecNumber evidence="8">2.7.7.108</ecNumber>
    </alternativeName>
    <alternativeName>
        <fullName evidence="8">Protein uridylyltransferase YdiU</fullName>
        <ecNumber evidence="8">2.7.7.-</ecNumber>
    </alternativeName>
</protein>
<dbReference type="OrthoDB" id="9776281at2"/>
<feature type="region of interest" description="Disordered" evidence="9">
    <location>
        <begin position="453"/>
        <end position="474"/>
    </location>
</feature>
<gene>
    <name evidence="8" type="primary">ydiU</name>
    <name evidence="8" type="synonym">selO</name>
    <name evidence="10" type="ORF">SAMN04515673_10362</name>
</gene>
<dbReference type="InterPro" id="IPR003846">
    <property type="entry name" value="SelO"/>
</dbReference>
<dbReference type="EMBL" id="FOYI01000003">
    <property type="protein sequence ID" value="SFR03750.1"/>
    <property type="molecule type" value="Genomic_DNA"/>
</dbReference>
<dbReference type="EC" id="2.7.7.-" evidence="8"/>
<comment type="catalytic activity">
    <reaction evidence="8">
        <text>L-seryl-[protein] + UTP = O-(5'-uridylyl)-L-seryl-[protein] + diphosphate</text>
        <dbReference type="Rhea" id="RHEA:64604"/>
        <dbReference type="Rhea" id="RHEA-COMP:9863"/>
        <dbReference type="Rhea" id="RHEA-COMP:16635"/>
        <dbReference type="ChEBI" id="CHEBI:29999"/>
        <dbReference type="ChEBI" id="CHEBI:33019"/>
        <dbReference type="ChEBI" id="CHEBI:46398"/>
        <dbReference type="ChEBI" id="CHEBI:156051"/>
    </reaction>
</comment>
<dbReference type="RefSeq" id="WP_092077727.1">
    <property type="nucleotide sequence ID" value="NZ_FOYI01000003.1"/>
</dbReference>
<feature type="binding site" evidence="8">
    <location>
        <position position="257"/>
    </location>
    <ligand>
        <name>ATP</name>
        <dbReference type="ChEBI" id="CHEBI:30616"/>
    </ligand>
</feature>
<keyword evidence="6 8" id="KW-0067">ATP-binding</keyword>
<evidence type="ECO:0000256" key="2">
    <source>
        <dbReference type="ARBA" id="ARBA00022679"/>
    </source>
</evidence>
<evidence type="ECO:0000256" key="9">
    <source>
        <dbReference type="SAM" id="MobiDB-lite"/>
    </source>
</evidence>
<evidence type="ECO:0000256" key="1">
    <source>
        <dbReference type="ARBA" id="ARBA00009747"/>
    </source>
</evidence>
<dbReference type="GO" id="GO:0005524">
    <property type="term" value="F:ATP binding"/>
    <property type="evidence" value="ECO:0007669"/>
    <property type="project" value="UniProtKB-UniRule"/>
</dbReference>
<dbReference type="GO" id="GO:0070733">
    <property type="term" value="F:AMPylase activity"/>
    <property type="evidence" value="ECO:0007669"/>
    <property type="project" value="UniProtKB-EC"/>
</dbReference>
<evidence type="ECO:0000256" key="5">
    <source>
        <dbReference type="ARBA" id="ARBA00022741"/>
    </source>
</evidence>
<feature type="binding site" evidence="8">
    <location>
        <position position="175"/>
    </location>
    <ligand>
        <name>ATP</name>
        <dbReference type="ChEBI" id="CHEBI:30616"/>
    </ligand>
</feature>
<evidence type="ECO:0000256" key="8">
    <source>
        <dbReference type="HAMAP-Rule" id="MF_00692"/>
    </source>
</evidence>
<evidence type="ECO:0000256" key="3">
    <source>
        <dbReference type="ARBA" id="ARBA00022695"/>
    </source>
</evidence>
<dbReference type="GO" id="GO:0030145">
    <property type="term" value="F:manganese ion binding"/>
    <property type="evidence" value="ECO:0007669"/>
    <property type="project" value="UniProtKB-UniRule"/>
</dbReference>
<accession>A0A1I6DE45</accession>
<feature type="active site" description="Proton acceptor" evidence="8">
    <location>
        <position position="247"/>
    </location>
</feature>
<proteinExistence type="inferred from homology"/>
<evidence type="ECO:0000256" key="6">
    <source>
        <dbReference type="ARBA" id="ARBA00022840"/>
    </source>
</evidence>
<keyword evidence="4 8" id="KW-0479">Metal-binding</keyword>
<sequence length="474" mass="51468">MTLHIPFDNSFADLPDAFYARQSPQPVSAPALLAYNSALGEQLGIERSEGDASLMAELFAGNRTPDGADPLAQVYAGHQFGNFSPRLGDGRAVLLGEVVDRRGERVDIQLKGSGQTPFSRMGDGRAWLGPVLREYIVSEAMHALGIPTTRALAAVSTGDLVYREQGPLPGAVLTRVAKSHLRIGTFQYFAARQDVDNLRRLTDYAISRHAPEAQSPRDLLAAVIAEQAKLIAQWMGVGFIHGVMNTDNTSISGETIDYGPCAFMDDFHPARVYSSIDRQGRYAYQNQPDIIVWNIAQLASALLALEPDQDGAVRAYTETVHAMPGLIREAWADVFAAKLGITHRRDEDAGLASEWITLMANQGADFTNAFRALEGDRVDTSFGDEAPLQDWLARWRGRIAGEPDPAALMRRSNPAIIPRNHRIEAMIAAAVGGDMGPFETLRAALASPFEPPADPGLTAPPRPEEEVHATFCGT</sequence>
<comment type="similarity">
    <text evidence="1 8">Belongs to the SELO family.</text>
</comment>
<feature type="binding site" evidence="8">
    <location>
        <position position="90"/>
    </location>
    <ligand>
        <name>ATP</name>
        <dbReference type="ChEBI" id="CHEBI:30616"/>
    </ligand>
</feature>
<evidence type="ECO:0000256" key="7">
    <source>
        <dbReference type="ARBA" id="ARBA00022842"/>
    </source>
</evidence>
<comment type="catalytic activity">
    <reaction evidence="8">
        <text>L-histidyl-[protein] + UTP = N(tele)-(5'-uridylyl)-L-histidyl-[protein] + diphosphate</text>
        <dbReference type="Rhea" id="RHEA:83891"/>
        <dbReference type="Rhea" id="RHEA-COMP:9745"/>
        <dbReference type="Rhea" id="RHEA-COMP:20239"/>
        <dbReference type="ChEBI" id="CHEBI:29979"/>
        <dbReference type="ChEBI" id="CHEBI:33019"/>
        <dbReference type="ChEBI" id="CHEBI:46398"/>
        <dbReference type="ChEBI" id="CHEBI:233474"/>
    </reaction>
</comment>
<feature type="binding site" evidence="8">
    <location>
        <position position="123"/>
    </location>
    <ligand>
        <name>ATP</name>
        <dbReference type="ChEBI" id="CHEBI:30616"/>
    </ligand>
</feature>
<dbReference type="NCBIfam" id="NF000658">
    <property type="entry name" value="PRK00029.1"/>
    <property type="match status" value="1"/>
</dbReference>
<keyword evidence="7 8" id="KW-0460">Magnesium</keyword>
<organism evidence="10 11">
    <name type="scientific">Poseidonocella sedimentorum</name>
    <dbReference type="NCBI Taxonomy" id="871652"/>
    <lineage>
        <taxon>Bacteria</taxon>
        <taxon>Pseudomonadati</taxon>
        <taxon>Pseudomonadota</taxon>
        <taxon>Alphaproteobacteria</taxon>
        <taxon>Rhodobacterales</taxon>
        <taxon>Roseobacteraceae</taxon>
        <taxon>Poseidonocella</taxon>
    </lineage>
</organism>
<comment type="catalytic activity">
    <reaction evidence="8">
        <text>L-seryl-[protein] + ATP = 3-O-(5'-adenylyl)-L-seryl-[protein] + diphosphate</text>
        <dbReference type="Rhea" id="RHEA:58120"/>
        <dbReference type="Rhea" id="RHEA-COMP:9863"/>
        <dbReference type="Rhea" id="RHEA-COMP:15073"/>
        <dbReference type="ChEBI" id="CHEBI:29999"/>
        <dbReference type="ChEBI" id="CHEBI:30616"/>
        <dbReference type="ChEBI" id="CHEBI:33019"/>
        <dbReference type="ChEBI" id="CHEBI:142516"/>
        <dbReference type="EC" id="2.7.7.108"/>
    </reaction>
</comment>
<dbReference type="Pfam" id="PF02696">
    <property type="entry name" value="SelO"/>
    <property type="match status" value="1"/>
</dbReference>
<evidence type="ECO:0000256" key="4">
    <source>
        <dbReference type="ARBA" id="ARBA00022723"/>
    </source>
</evidence>
<reference evidence="10 11" key="1">
    <citation type="submission" date="2016-10" db="EMBL/GenBank/DDBJ databases">
        <authorList>
            <person name="de Groot N.N."/>
        </authorList>
    </citation>
    <scope>NUCLEOTIDE SEQUENCE [LARGE SCALE GENOMIC DNA]</scope>
    <source>
        <strain evidence="11">KMM 9023,NRIC 0796,JCM 17311,KCTC 23692</strain>
    </source>
</reference>
<dbReference type="STRING" id="871652.SAMN04515673_10362"/>
<keyword evidence="3 8" id="KW-0548">Nucleotidyltransferase</keyword>
<dbReference type="AlphaFoldDB" id="A0A1I6DE45"/>
<keyword evidence="2 8" id="KW-0808">Transferase</keyword>
<keyword evidence="5 8" id="KW-0547">Nucleotide-binding</keyword>